<dbReference type="Pfam" id="PF00378">
    <property type="entry name" value="ECH_1"/>
    <property type="match status" value="1"/>
</dbReference>
<dbReference type="Gene3D" id="3.90.226.10">
    <property type="entry name" value="2-enoyl-CoA Hydratase, Chain A, domain 1"/>
    <property type="match status" value="1"/>
</dbReference>
<dbReference type="EC" id="4.2.1.55" evidence="3"/>
<dbReference type="GO" id="GO:0016836">
    <property type="term" value="F:hydro-lyase activity"/>
    <property type="evidence" value="ECO:0007669"/>
    <property type="project" value="UniProtKB-ARBA"/>
</dbReference>
<dbReference type="STRING" id="1298851.TST_0950"/>
<accession>A0A0S3QTV3</accession>
<dbReference type="CDD" id="cd06558">
    <property type="entry name" value="crotonase-like"/>
    <property type="match status" value="1"/>
</dbReference>
<proteinExistence type="inferred from homology"/>
<name>A0A0S3QTV3_THET7</name>
<dbReference type="PANTHER" id="PTHR11941:SF54">
    <property type="entry name" value="ENOYL-COA HYDRATASE, MITOCHONDRIAL"/>
    <property type="match status" value="1"/>
</dbReference>
<reference evidence="4" key="1">
    <citation type="journal article" date="2018" name="Science">
        <title>A primordial and reversible TCA cycle in a facultatively chemolithoautotrophic thermophile.</title>
        <authorList>
            <person name="Nunoura T."/>
            <person name="Chikaraishi Y."/>
            <person name="Izaki R."/>
            <person name="Suwa T."/>
            <person name="Sato T."/>
            <person name="Harada T."/>
            <person name="Mori K."/>
            <person name="Kato Y."/>
            <person name="Miyazaki M."/>
            <person name="Shimamura S."/>
            <person name="Yanagawa K."/>
            <person name="Shuto A."/>
            <person name="Ohkouchi N."/>
            <person name="Fujita N."/>
            <person name="Takaki Y."/>
            <person name="Atomi H."/>
            <person name="Takai K."/>
        </authorList>
    </citation>
    <scope>NUCLEOTIDE SEQUENCE [LARGE SCALE GENOMIC DNA]</scope>
    <source>
        <strain evidence="4">DSM 17441 / JCM 13301 / NBRC 103674 / ABI70S6</strain>
    </source>
</reference>
<dbReference type="GO" id="GO:0006635">
    <property type="term" value="P:fatty acid beta-oxidation"/>
    <property type="evidence" value="ECO:0007669"/>
    <property type="project" value="TreeGrafter"/>
</dbReference>
<dbReference type="PANTHER" id="PTHR11941">
    <property type="entry name" value="ENOYL-COA HYDRATASE-RELATED"/>
    <property type="match status" value="1"/>
</dbReference>
<evidence type="ECO:0000256" key="2">
    <source>
        <dbReference type="ARBA" id="ARBA00023239"/>
    </source>
</evidence>
<sequence length="270" mass="29210">MKIKHKRRNAMTFETLLVEKKDKVAIVTINRPKVLNALNATVIDELEKCFLELKDDPEVGVVILTGAGEKAFVAGADISGLVDLDPLQGKYFAERGQAVFNLVENLGKPVIAAINGYALGGGCELAMACTIRIASENAKLGQPEVNLGIIPGYGGTQRLPRLVGKGRAMELILTGRMVDAQEAYQMGLVNKVVPADKLLDEAMEMAKVILSKGPLAVKYAMEAVNRGLEVPLEEGLKIEADLFGICCATEDKREGTKAFLEKRKPNFQGK</sequence>
<keyword evidence="2 3" id="KW-0456">Lyase</keyword>
<gene>
    <name evidence="3" type="ORF">TST_0950</name>
</gene>
<evidence type="ECO:0000313" key="4">
    <source>
        <dbReference type="Proteomes" id="UP000063234"/>
    </source>
</evidence>
<evidence type="ECO:0000256" key="1">
    <source>
        <dbReference type="ARBA" id="ARBA00005254"/>
    </source>
</evidence>
<protein>
    <submittedName>
        <fullName evidence="3">3-hydroxybutyryl-CoA dehydratase</fullName>
        <ecNumber evidence="3">4.2.1.55</ecNumber>
    </submittedName>
</protein>
<comment type="similarity">
    <text evidence="1">Belongs to the enoyl-CoA hydratase/isomerase family.</text>
</comment>
<dbReference type="FunFam" id="1.10.12.10:FF:000001">
    <property type="entry name" value="Probable enoyl-CoA hydratase, mitochondrial"/>
    <property type="match status" value="1"/>
</dbReference>
<dbReference type="AlphaFoldDB" id="A0A0S3QTV3"/>
<dbReference type="KEGG" id="ttk:TST_0950"/>
<evidence type="ECO:0000313" key="3">
    <source>
        <dbReference type="EMBL" id="BAT71750.1"/>
    </source>
</evidence>
<dbReference type="InterPro" id="IPR014748">
    <property type="entry name" value="Enoyl-CoA_hydra_C"/>
</dbReference>
<dbReference type="Proteomes" id="UP000063234">
    <property type="component" value="Chromosome"/>
</dbReference>
<organism evidence="3 4">
    <name type="scientific">Thermosulfidibacter takaii (strain DSM 17441 / JCM 13301 / NBRC 103674 / ABI70S6)</name>
    <dbReference type="NCBI Taxonomy" id="1298851"/>
    <lineage>
        <taxon>Bacteria</taxon>
        <taxon>Pseudomonadati</taxon>
        <taxon>Thermosulfidibacterota</taxon>
        <taxon>Thermosulfidibacteria</taxon>
        <taxon>Thermosulfidibacterales</taxon>
        <taxon>Thermosulfidibacteraceae</taxon>
    </lineage>
</organism>
<dbReference type="EMBL" id="AP013035">
    <property type="protein sequence ID" value="BAT71750.1"/>
    <property type="molecule type" value="Genomic_DNA"/>
</dbReference>
<dbReference type="InterPro" id="IPR001753">
    <property type="entry name" value="Enoyl-CoA_hydra/iso"/>
</dbReference>
<dbReference type="SUPFAM" id="SSF52096">
    <property type="entry name" value="ClpP/crotonase"/>
    <property type="match status" value="1"/>
</dbReference>
<dbReference type="Gene3D" id="1.10.12.10">
    <property type="entry name" value="Lyase 2-enoyl-coa Hydratase, Chain A, domain 2"/>
    <property type="match status" value="1"/>
</dbReference>
<dbReference type="InterPro" id="IPR029045">
    <property type="entry name" value="ClpP/crotonase-like_dom_sf"/>
</dbReference>
<keyword evidence="4" id="KW-1185">Reference proteome</keyword>
<dbReference type="PATRIC" id="fig|1298851.3.peg.986"/>
<dbReference type="FunFam" id="3.90.226.10:FF:000009">
    <property type="entry name" value="Carnitinyl-CoA dehydratase"/>
    <property type="match status" value="1"/>
</dbReference>